<evidence type="ECO:0000256" key="1">
    <source>
        <dbReference type="SAM" id="MobiDB-lite"/>
    </source>
</evidence>
<evidence type="ECO:0000256" key="2">
    <source>
        <dbReference type="SAM" id="Phobius"/>
    </source>
</evidence>
<feature type="transmembrane region" description="Helical" evidence="2">
    <location>
        <begin position="296"/>
        <end position="314"/>
    </location>
</feature>
<protein>
    <recommendedName>
        <fullName evidence="5">Glycoside hydrolase</fullName>
    </recommendedName>
</protein>
<comment type="caution">
    <text evidence="3">The sequence shown here is derived from an EMBL/GenBank/DDBJ whole genome shotgun (WGS) entry which is preliminary data.</text>
</comment>
<feature type="transmembrane region" description="Helical" evidence="2">
    <location>
        <begin position="146"/>
        <end position="168"/>
    </location>
</feature>
<dbReference type="AlphaFoldDB" id="A0A9W8N5D6"/>
<evidence type="ECO:0000313" key="4">
    <source>
        <dbReference type="Proteomes" id="UP001148614"/>
    </source>
</evidence>
<sequence length="405" mass="45039">MVVQLPHDALAAAVGVQVYSFFCLLCSCLMIALACKHRAKDSYVSLLSYTILVNVAASIAQQLHTIVLWNEIKTNQFYYVHQHLGSPELAVAGPSYGLDLVLFYLQYYCYNVEGMLTLFWAFALATSIFSPLGSHSQHRISRRLSILSKTSAFLLPAVLIALLQIPAVKSSTPAFITLADVLLGVSLTVGSLLLAAILFKYIQTRRRLHRWTIRYPISRNFNEAEGENGQSSDFGSDSANRIYDGWLIVRFTVAFVFIEVFQILSTLSEVAKIRDNRKEVLPDEPDISAERARGDLVLFLPGVSAGILVFLVFGTTKACKRTVYSVLMPCLVRRRRAVVNTENTPTRIDPHLGDFVTSVSAGPRMSSEPTPPHSERPSLKITSYPELEPIPTQCFRMQEKGTTEG</sequence>
<keyword evidence="2" id="KW-1133">Transmembrane helix</keyword>
<organism evidence="3 4">
    <name type="scientific">Xylaria arbuscula</name>
    <dbReference type="NCBI Taxonomy" id="114810"/>
    <lineage>
        <taxon>Eukaryota</taxon>
        <taxon>Fungi</taxon>
        <taxon>Dikarya</taxon>
        <taxon>Ascomycota</taxon>
        <taxon>Pezizomycotina</taxon>
        <taxon>Sordariomycetes</taxon>
        <taxon>Xylariomycetidae</taxon>
        <taxon>Xylariales</taxon>
        <taxon>Xylariaceae</taxon>
        <taxon>Xylaria</taxon>
    </lineage>
</organism>
<feature type="transmembrane region" description="Helical" evidence="2">
    <location>
        <begin position="46"/>
        <end position="69"/>
    </location>
</feature>
<keyword evidence="4" id="KW-1185">Reference proteome</keyword>
<keyword evidence="2" id="KW-0472">Membrane</keyword>
<feature type="region of interest" description="Disordered" evidence="1">
    <location>
        <begin position="359"/>
        <end position="383"/>
    </location>
</feature>
<keyword evidence="2" id="KW-0812">Transmembrane</keyword>
<accession>A0A9W8N5D6</accession>
<feature type="transmembrane region" description="Helical" evidence="2">
    <location>
        <begin position="174"/>
        <end position="199"/>
    </location>
</feature>
<dbReference type="VEuPathDB" id="FungiDB:F4678DRAFT_100989"/>
<dbReference type="Proteomes" id="UP001148614">
    <property type="component" value="Unassembled WGS sequence"/>
</dbReference>
<proteinExistence type="predicted"/>
<feature type="transmembrane region" description="Helical" evidence="2">
    <location>
        <begin position="12"/>
        <end position="34"/>
    </location>
</feature>
<dbReference type="EMBL" id="JANPWZ010002748">
    <property type="protein sequence ID" value="KAJ3556384.1"/>
    <property type="molecule type" value="Genomic_DNA"/>
</dbReference>
<name>A0A9W8N5D6_9PEZI</name>
<feature type="transmembrane region" description="Helical" evidence="2">
    <location>
        <begin position="247"/>
        <end position="267"/>
    </location>
</feature>
<evidence type="ECO:0000313" key="3">
    <source>
        <dbReference type="EMBL" id="KAJ3556384.1"/>
    </source>
</evidence>
<evidence type="ECO:0008006" key="5">
    <source>
        <dbReference type="Google" id="ProtNLM"/>
    </source>
</evidence>
<reference evidence="3" key="1">
    <citation type="submission" date="2022-07" db="EMBL/GenBank/DDBJ databases">
        <title>Genome Sequence of Xylaria arbuscula.</title>
        <authorList>
            <person name="Buettner E."/>
        </authorList>
    </citation>
    <scope>NUCLEOTIDE SEQUENCE</scope>
    <source>
        <strain evidence="3">VT107</strain>
    </source>
</reference>
<gene>
    <name evidence="3" type="ORF">NPX13_g10147</name>
</gene>